<dbReference type="GO" id="GO:0015074">
    <property type="term" value="P:DNA integration"/>
    <property type="evidence" value="ECO:0007669"/>
    <property type="project" value="UniProtKB-KW"/>
</dbReference>
<dbReference type="OrthoDB" id="254233at2"/>
<dbReference type="Gene3D" id="1.10.443.10">
    <property type="entry name" value="Intergrase catalytic core"/>
    <property type="match status" value="1"/>
</dbReference>
<feature type="domain" description="Tyr recombinase" evidence="5">
    <location>
        <begin position="194"/>
        <end position="423"/>
    </location>
</feature>
<dbReference type="PANTHER" id="PTHR30629">
    <property type="entry name" value="PROPHAGE INTEGRASE"/>
    <property type="match status" value="1"/>
</dbReference>
<evidence type="ECO:0000256" key="2">
    <source>
        <dbReference type="ARBA" id="ARBA00022908"/>
    </source>
</evidence>
<dbReference type="AlphaFoldDB" id="A0A518BU06"/>
<dbReference type="SUPFAM" id="SSF56349">
    <property type="entry name" value="DNA breaking-rejoining enzymes"/>
    <property type="match status" value="1"/>
</dbReference>
<dbReference type="InterPro" id="IPR013762">
    <property type="entry name" value="Integrase-like_cat_sf"/>
</dbReference>
<dbReference type="InterPro" id="IPR011010">
    <property type="entry name" value="DNA_brk_join_enz"/>
</dbReference>
<evidence type="ECO:0000313" key="7">
    <source>
        <dbReference type="Proteomes" id="UP000320386"/>
    </source>
</evidence>
<dbReference type="Pfam" id="PF00589">
    <property type="entry name" value="Phage_integrase"/>
    <property type="match status" value="1"/>
</dbReference>
<proteinExistence type="inferred from homology"/>
<dbReference type="EMBL" id="CP036280">
    <property type="protein sequence ID" value="QDU70449.1"/>
    <property type="molecule type" value="Genomic_DNA"/>
</dbReference>
<dbReference type="PROSITE" id="PS51898">
    <property type="entry name" value="TYR_RECOMBINASE"/>
    <property type="match status" value="1"/>
</dbReference>
<protein>
    <submittedName>
        <fullName evidence="6">Site-specific tyrosine recombinase XerC</fullName>
    </submittedName>
</protein>
<evidence type="ECO:0000256" key="3">
    <source>
        <dbReference type="ARBA" id="ARBA00023172"/>
    </source>
</evidence>
<evidence type="ECO:0000256" key="1">
    <source>
        <dbReference type="ARBA" id="ARBA00008857"/>
    </source>
</evidence>
<dbReference type="Proteomes" id="UP000320386">
    <property type="component" value="Chromosome"/>
</dbReference>
<gene>
    <name evidence="6" type="ORF">Pan265_02770</name>
</gene>
<accession>A0A518BU06</accession>
<dbReference type="PANTHER" id="PTHR30629:SF2">
    <property type="entry name" value="PROPHAGE INTEGRASE INTS-RELATED"/>
    <property type="match status" value="1"/>
</dbReference>
<keyword evidence="2" id="KW-0229">DNA integration</keyword>
<dbReference type="GO" id="GO:0006310">
    <property type="term" value="P:DNA recombination"/>
    <property type="evidence" value="ECO:0007669"/>
    <property type="project" value="UniProtKB-KW"/>
</dbReference>
<organism evidence="6 7">
    <name type="scientific">Mucisphaera calidilacus</name>
    <dbReference type="NCBI Taxonomy" id="2527982"/>
    <lineage>
        <taxon>Bacteria</taxon>
        <taxon>Pseudomonadati</taxon>
        <taxon>Planctomycetota</taxon>
        <taxon>Phycisphaerae</taxon>
        <taxon>Phycisphaerales</taxon>
        <taxon>Phycisphaeraceae</taxon>
        <taxon>Mucisphaera</taxon>
    </lineage>
</organism>
<reference evidence="6 7" key="1">
    <citation type="submission" date="2019-02" db="EMBL/GenBank/DDBJ databases">
        <title>Deep-cultivation of Planctomycetes and their phenomic and genomic characterization uncovers novel biology.</title>
        <authorList>
            <person name="Wiegand S."/>
            <person name="Jogler M."/>
            <person name="Boedeker C."/>
            <person name="Pinto D."/>
            <person name="Vollmers J."/>
            <person name="Rivas-Marin E."/>
            <person name="Kohn T."/>
            <person name="Peeters S.H."/>
            <person name="Heuer A."/>
            <person name="Rast P."/>
            <person name="Oberbeckmann S."/>
            <person name="Bunk B."/>
            <person name="Jeske O."/>
            <person name="Meyerdierks A."/>
            <person name="Storesund J.E."/>
            <person name="Kallscheuer N."/>
            <person name="Luecker S."/>
            <person name="Lage O.M."/>
            <person name="Pohl T."/>
            <person name="Merkel B.J."/>
            <person name="Hornburger P."/>
            <person name="Mueller R.-W."/>
            <person name="Bruemmer F."/>
            <person name="Labrenz M."/>
            <person name="Spormann A.M."/>
            <person name="Op den Camp H."/>
            <person name="Overmann J."/>
            <person name="Amann R."/>
            <person name="Jetten M.S.M."/>
            <person name="Mascher T."/>
            <person name="Medema M.H."/>
            <person name="Devos D.P."/>
            <person name="Kaster A.-K."/>
            <person name="Ovreas L."/>
            <person name="Rohde M."/>
            <person name="Galperin M.Y."/>
            <person name="Jogler C."/>
        </authorList>
    </citation>
    <scope>NUCLEOTIDE SEQUENCE [LARGE SCALE GENOMIC DNA]</scope>
    <source>
        <strain evidence="6 7">Pan265</strain>
    </source>
</reference>
<keyword evidence="7" id="KW-1185">Reference proteome</keyword>
<feature type="region of interest" description="Disordered" evidence="4">
    <location>
        <begin position="303"/>
        <end position="333"/>
    </location>
</feature>
<dbReference type="CDD" id="cd00397">
    <property type="entry name" value="DNA_BRE_C"/>
    <property type="match status" value="1"/>
</dbReference>
<name>A0A518BU06_9BACT</name>
<comment type="similarity">
    <text evidence="1">Belongs to the 'phage' integrase family.</text>
</comment>
<dbReference type="GO" id="GO:0003677">
    <property type="term" value="F:DNA binding"/>
    <property type="evidence" value="ECO:0007669"/>
    <property type="project" value="InterPro"/>
</dbReference>
<dbReference type="RefSeq" id="WP_145444560.1">
    <property type="nucleotide sequence ID" value="NZ_CP036280.1"/>
</dbReference>
<feature type="compositionally biased region" description="Basic residues" evidence="4">
    <location>
        <begin position="303"/>
        <end position="317"/>
    </location>
</feature>
<evidence type="ECO:0000259" key="5">
    <source>
        <dbReference type="PROSITE" id="PS51898"/>
    </source>
</evidence>
<keyword evidence="3" id="KW-0233">DNA recombination</keyword>
<feature type="region of interest" description="Disordered" evidence="4">
    <location>
        <begin position="1"/>
        <end position="23"/>
    </location>
</feature>
<evidence type="ECO:0000313" key="6">
    <source>
        <dbReference type="EMBL" id="QDU70449.1"/>
    </source>
</evidence>
<dbReference type="InterPro" id="IPR002104">
    <property type="entry name" value="Integrase_catalytic"/>
</dbReference>
<dbReference type="KEGG" id="mcad:Pan265_02770"/>
<dbReference type="InterPro" id="IPR050808">
    <property type="entry name" value="Phage_Integrase"/>
</dbReference>
<sequence>MTRSAPENLVHSDLPTPRVPSYRLHKPSGQAVVRINGKDFYLGIHGTDGSRRAYDRLLAEWFAGHRHTPSPTRKAAAQELAVCELVLAYLRFAQTYYVKNGRVTGEYANMRDAARPMVRLFGDVPVHAFGPVSLKAVRQAMVDEGLSRRVVNGRVNRIRRIFRWGVEDQLVDPLTLQALEAVGSLKKGRCSARELPPVQPVDLAVVQATKQQVCPQIAAMIDLQLITGMRPGEVVLMRTRDVDLTTDHWTYTPESHKTEHHGRRRVIFLGPRAQEVLGPWLRTRQEAYLFSPQEVMATVRARIRKHAGKKAPRRKRSSGPPREPREHYTTSSYARAIQRGCDRAFPVPEDQLERLNEQQQADAVRRWRDQHRWSPNQLRHNAATLLRKQFGIEAARVILGHSSATTTEVYAERDLGKAAEVMRDVG</sequence>
<evidence type="ECO:0000256" key="4">
    <source>
        <dbReference type="SAM" id="MobiDB-lite"/>
    </source>
</evidence>